<name>A0A9Q3KC54_9BASI</name>
<accession>A0A9Q3KC54</accession>
<evidence type="ECO:0000313" key="2">
    <source>
        <dbReference type="Proteomes" id="UP000765509"/>
    </source>
</evidence>
<dbReference type="EMBL" id="AVOT02100655">
    <property type="protein sequence ID" value="MBW0577451.1"/>
    <property type="molecule type" value="Genomic_DNA"/>
</dbReference>
<reference evidence="1" key="1">
    <citation type="submission" date="2021-03" db="EMBL/GenBank/DDBJ databases">
        <title>Draft genome sequence of rust myrtle Austropuccinia psidii MF-1, a brazilian biotype.</title>
        <authorList>
            <person name="Quecine M.C."/>
            <person name="Pachon D.M.R."/>
            <person name="Bonatelli M.L."/>
            <person name="Correr F.H."/>
            <person name="Franceschini L.M."/>
            <person name="Leite T.F."/>
            <person name="Margarido G.R.A."/>
            <person name="Almeida C.A."/>
            <person name="Ferrarezi J.A."/>
            <person name="Labate C.A."/>
        </authorList>
    </citation>
    <scope>NUCLEOTIDE SEQUENCE</scope>
    <source>
        <strain evidence="1">MF-1</strain>
    </source>
</reference>
<gene>
    <name evidence="1" type="ORF">O181_117166</name>
</gene>
<dbReference type="AlphaFoldDB" id="A0A9Q3KC54"/>
<evidence type="ECO:0000313" key="1">
    <source>
        <dbReference type="EMBL" id="MBW0577451.1"/>
    </source>
</evidence>
<proteinExistence type="predicted"/>
<keyword evidence="2" id="KW-1185">Reference proteome</keyword>
<comment type="caution">
    <text evidence="1">The sequence shown here is derived from an EMBL/GenBank/DDBJ whole genome shotgun (WGS) entry which is preliminary data.</text>
</comment>
<sequence>MSPTLTYHSIQNVQLRHNNVGRGIGPYAHAYAPNPARADAQTPALAHAHANVTTPHLLPCMHMQTHHTRGIVQRALPVSSAK</sequence>
<dbReference type="Proteomes" id="UP000765509">
    <property type="component" value="Unassembled WGS sequence"/>
</dbReference>
<organism evidence="1 2">
    <name type="scientific">Austropuccinia psidii MF-1</name>
    <dbReference type="NCBI Taxonomy" id="1389203"/>
    <lineage>
        <taxon>Eukaryota</taxon>
        <taxon>Fungi</taxon>
        <taxon>Dikarya</taxon>
        <taxon>Basidiomycota</taxon>
        <taxon>Pucciniomycotina</taxon>
        <taxon>Pucciniomycetes</taxon>
        <taxon>Pucciniales</taxon>
        <taxon>Sphaerophragmiaceae</taxon>
        <taxon>Austropuccinia</taxon>
    </lineage>
</organism>
<protein>
    <submittedName>
        <fullName evidence="1">Uncharacterized protein</fullName>
    </submittedName>
</protein>